<accession>A0A5C8NN46</accession>
<evidence type="ECO:0000259" key="6">
    <source>
        <dbReference type="PROSITE" id="PS50850"/>
    </source>
</evidence>
<dbReference type="Pfam" id="PF07690">
    <property type="entry name" value="MFS_1"/>
    <property type="match status" value="1"/>
</dbReference>
<protein>
    <submittedName>
        <fullName evidence="7">MFS transporter</fullName>
    </submittedName>
</protein>
<keyword evidence="2 5" id="KW-0812">Transmembrane</keyword>
<dbReference type="EMBL" id="VDUX01000002">
    <property type="protein sequence ID" value="TXL62375.1"/>
    <property type="molecule type" value="Genomic_DNA"/>
</dbReference>
<evidence type="ECO:0000256" key="1">
    <source>
        <dbReference type="ARBA" id="ARBA00004651"/>
    </source>
</evidence>
<comment type="subcellular location">
    <subcellularLocation>
        <location evidence="1">Cell membrane</location>
        <topology evidence="1">Multi-pass membrane protein</topology>
    </subcellularLocation>
</comment>
<dbReference type="InterPro" id="IPR011701">
    <property type="entry name" value="MFS"/>
</dbReference>
<feature type="transmembrane region" description="Helical" evidence="5">
    <location>
        <begin position="407"/>
        <end position="433"/>
    </location>
</feature>
<dbReference type="AlphaFoldDB" id="A0A5C8NN46"/>
<feature type="transmembrane region" description="Helical" evidence="5">
    <location>
        <begin position="63"/>
        <end position="86"/>
    </location>
</feature>
<sequence length="441" mass="43929">MCVGYFLVLLDVTAVNVALPRIDADLGAGVDGLQWVVDAYAVALAALLLVGGAVGDVRGHRRIVLLGLGIFAAASLACGLAPTIGVLLASRAVQGVGAALLLPGTLAIVVDSAPDRRARARAIGVWAAVGSCALPAGPIVGGALVDAVGWRSVFLINVPIAVVAGAVAIRIVADDRPATRRRVDWAGATLAALTLASLVFAIIELGRTGPGPTADASIVAALALGSAFVLAEKRQADPMLPLSLFRRLEFTSATLIAGAMNLGTLGLLFVVTLYLQSVHGDSPLRAGVALLPLFLPLTVIAPISGRWTAQQGPRVPMAAGLLLAGAGVALMTRLEPDSSYAVLLPATLGWGIGIGLLTPAVVAAAVGAADPARSGLASGVNNTSRQAAGAVGVAAYGAAAGRPAHTVAFVAGLHQLAVATAILFGIAALVAIATTTPGGDP</sequence>
<evidence type="ECO:0000313" key="8">
    <source>
        <dbReference type="Proteomes" id="UP000321571"/>
    </source>
</evidence>
<dbReference type="PANTHER" id="PTHR42718:SF42">
    <property type="entry name" value="EXPORT PROTEIN"/>
    <property type="match status" value="1"/>
</dbReference>
<dbReference type="InterPro" id="IPR036259">
    <property type="entry name" value="MFS_trans_sf"/>
</dbReference>
<dbReference type="OrthoDB" id="9781469at2"/>
<dbReference type="Proteomes" id="UP000321571">
    <property type="component" value="Unassembled WGS sequence"/>
</dbReference>
<feature type="transmembrane region" description="Helical" evidence="5">
    <location>
        <begin position="33"/>
        <end position="51"/>
    </location>
</feature>
<evidence type="ECO:0000256" key="5">
    <source>
        <dbReference type="SAM" id="Phobius"/>
    </source>
</evidence>
<dbReference type="PROSITE" id="PS50850">
    <property type="entry name" value="MFS"/>
    <property type="match status" value="1"/>
</dbReference>
<dbReference type="SUPFAM" id="SSF103473">
    <property type="entry name" value="MFS general substrate transporter"/>
    <property type="match status" value="1"/>
</dbReference>
<feature type="domain" description="Major facilitator superfamily (MFS) profile" evidence="6">
    <location>
        <begin position="1"/>
        <end position="436"/>
    </location>
</feature>
<feature type="transmembrane region" description="Helical" evidence="5">
    <location>
        <begin position="122"/>
        <end position="144"/>
    </location>
</feature>
<comment type="caution">
    <text evidence="7">The sequence shown here is derived from an EMBL/GenBank/DDBJ whole genome shotgun (WGS) entry which is preliminary data.</text>
</comment>
<feature type="transmembrane region" description="Helical" evidence="5">
    <location>
        <begin position="286"/>
        <end position="303"/>
    </location>
</feature>
<organism evidence="7 8">
    <name type="scientific">Aeromicrobium terrae</name>
    <dbReference type="NCBI Taxonomy" id="2498846"/>
    <lineage>
        <taxon>Bacteria</taxon>
        <taxon>Bacillati</taxon>
        <taxon>Actinomycetota</taxon>
        <taxon>Actinomycetes</taxon>
        <taxon>Propionibacteriales</taxon>
        <taxon>Nocardioidaceae</taxon>
        <taxon>Aeromicrobium</taxon>
    </lineage>
</organism>
<name>A0A5C8NN46_9ACTN</name>
<feature type="transmembrane region" description="Helical" evidence="5">
    <location>
        <begin position="92"/>
        <end position="110"/>
    </location>
</feature>
<evidence type="ECO:0000256" key="2">
    <source>
        <dbReference type="ARBA" id="ARBA00022692"/>
    </source>
</evidence>
<reference evidence="7 8" key="1">
    <citation type="submission" date="2019-06" db="EMBL/GenBank/DDBJ databases">
        <title>Aeromicrobium sp. nov., isolated from a maize field.</title>
        <authorList>
            <person name="Lin S.-Y."/>
            <person name="Tsai C.-F."/>
            <person name="Young C.-C."/>
        </authorList>
    </citation>
    <scope>NUCLEOTIDE SEQUENCE [LARGE SCALE GENOMIC DNA]</scope>
    <source>
        <strain evidence="7 8">CC-CFT486</strain>
    </source>
</reference>
<evidence type="ECO:0000313" key="7">
    <source>
        <dbReference type="EMBL" id="TXL62375.1"/>
    </source>
</evidence>
<dbReference type="GO" id="GO:0005886">
    <property type="term" value="C:plasma membrane"/>
    <property type="evidence" value="ECO:0007669"/>
    <property type="project" value="UniProtKB-SubCell"/>
</dbReference>
<dbReference type="Gene3D" id="1.20.1250.20">
    <property type="entry name" value="MFS general substrate transporter like domains"/>
    <property type="match status" value="1"/>
</dbReference>
<dbReference type="CDD" id="cd17321">
    <property type="entry name" value="MFS_MMR_MDR_like"/>
    <property type="match status" value="1"/>
</dbReference>
<keyword evidence="4 5" id="KW-0472">Membrane</keyword>
<dbReference type="GO" id="GO:0022857">
    <property type="term" value="F:transmembrane transporter activity"/>
    <property type="evidence" value="ECO:0007669"/>
    <property type="project" value="InterPro"/>
</dbReference>
<keyword evidence="3 5" id="KW-1133">Transmembrane helix</keyword>
<feature type="transmembrane region" description="Helical" evidence="5">
    <location>
        <begin position="185"/>
        <end position="206"/>
    </location>
</feature>
<feature type="transmembrane region" description="Helical" evidence="5">
    <location>
        <begin position="212"/>
        <end position="231"/>
    </location>
</feature>
<proteinExistence type="predicted"/>
<feature type="transmembrane region" description="Helical" evidence="5">
    <location>
        <begin position="340"/>
        <end position="366"/>
    </location>
</feature>
<feature type="transmembrane region" description="Helical" evidence="5">
    <location>
        <begin position="252"/>
        <end position="274"/>
    </location>
</feature>
<feature type="transmembrane region" description="Helical" evidence="5">
    <location>
        <begin position="150"/>
        <end position="173"/>
    </location>
</feature>
<gene>
    <name evidence="7" type="ORF">FHP06_04440</name>
</gene>
<dbReference type="Gene3D" id="1.20.1720.10">
    <property type="entry name" value="Multidrug resistance protein D"/>
    <property type="match status" value="1"/>
</dbReference>
<evidence type="ECO:0000256" key="3">
    <source>
        <dbReference type="ARBA" id="ARBA00022989"/>
    </source>
</evidence>
<feature type="transmembrane region" description="Helical" evidence="5">
    <location>
        <begin position="315"/>
        <end position="334"/>
    </location>
</feature>
<keyword evidence="8" id="KW-1185">Reference proteome</keyword>
<evidence type="ECO:0000256" key="4">
    <source>
        <dbReference type="ARBA" id="ARBA00023136"/>
    </source>
</evidence>
<dbReference type="PANTHER" id="PTHR42718">
    <property type="entry name" value="MAJOR FACILITATOR SUPERFAMILY MULTIDRUG TRANSPORTER MFSC"/>
    <property type="match status" value="1"/>
</dbReference>
<dbReference type="InterPro" id="IPR020846">
    <property type="entry name" value="MFS_dom"/>
</dbReference>